<dbReference type="EMBL" id="CP041345">
    <property type="protein sequence ID" value="QKG80991.1"/>
    <property type="molecule type" value="Genomic_DNA"/>
</dbReference>
<dbReference type="GO" id="GO:0006633">
    <property type="term" value="P:fatty acid biosynthetic process"/>
    <property type="evidence" value="ECO:0007669"/>
    <property type="project" value="UniProtKB-UniRule"/>
</dbReference>
<dbReference type="InterPro" id="IPR003664">
    <property type="entry name" value="FA_synthesis"/>
</dbReference>
<evidence type="ECO:0000256" key="1">
    <source>
        <dbReference type="ARBA" id="ARBA00001232"/>
    </source>
</evidence>
<evidence type="ECO:0000256" key="9">
    <source>
        <dbReference type="ARBA" id="ARBA00046608"/>
    </source>
</evidence>
<dbReference type="SUPFAM" id="SSF53659">
    <property type="entry name" value="Isocitrate/Isopropylmalate dehydrogenase-like"/>
    <property type="match status" value="1"/>
</dbReference>
<keyword evidence="4 10" id="KW-0808">Transferase</keyword>
<evidence type="ECO:0000256" key="10">
    <source>
        <dbReference type="HAMAP-Rule" id="MF_00019"/>
    </source>
</evidence>
<protein>
    <recommendedName>
        <fullName evidence="8 10">Phosphate acyltransferase</fullName>
        <ecNumber evidence="8 10">2.3.1.274</ecNumber>
    </recommendedName>
    <alternativeName>
        <fullName evidence="10">Acyl-ACP phosphotransacylase</fullName>
    </alternativeName>
    <alternativeName>
        <fullName evidence="10">Acyl-[acyl-carrier-protein]--phosphate acyltransferase</fullName>
    </alternativeName>
    <alternativeName>
        <fullName evidence="10">Phosphate-acyl-ACP acyltransferase</fullName>
    </alternativeName>
</protein>
<evidence type="ECO:0000256" key="8">
    <source>
        <dbReference type="ARBA" id="ARBA00024069"/>
    </source>
</evidence>
<dbReference type="PIRSF" id="PIRSF002465">
    <property type="entry name" value="Phsphlp_syn_PlsX"/>
    <property type="match status" value="1"/>
</dbReference>
<comment type="pathway">
    <text evidence="10">Lipid metabolism; phospholipid metabolism.</text>
</comment>
<dbReference type="Gene3D" id="3.40.718.10">
    <property type="entry name" value="Isopropylmalate Dehydrogenase"/>
    <property type="match status" value="1"/>
</dbReference>
<dbReference type="Pfam" id="PF02504">
    <property type="entry name" value="FA_synthesis"/>
    <property type="match status" value="1"/>
</dbReference>
<comment type="subunit">
    <text evidence="9 10">Homodimer. Probably interacts with PlsY.</text>
</comment>
<evidence type="ECO:0000313" key="11">
    <source>
        <dbReference type="EMBL" id="QKG80991.1"/>
    </source>
</evidence>
<dbReference type="HAMAP" id="MF_00019">
    <property type="entry name" value="PlsX"/>
    <property type="match status" value="1"/>
</dbReference>
<evidence type="ECO:0000313" key="12">
    <source>
        <dbReference type="Proteomes" id="UP000500961"/>
    </source>
</evidence>
<evidence type="ECO:0000256" key="4">
    <source>
        <dbReference type="ARBA" id="ARBA00022679"/>
    </source>
</evidence>
<keyword evidence="7 10" id="KW-1208">Phospholipid metabolism</keyword>
<comment type="subcellular location">
    <subcellularLocation>
        <location evidence="10">Cytoplasm</location>
    </subcellularLocation>
    <text evidence="10">Associated with the membrane possibly through PlsY.</text>
</comment>
<dbReference type="NCBIfam" id="TIGR00182">
    <property type="entry name" value="plsX"/>
    <property type="match status" value="1"/>
</dbReference>
<dbReference type="Proteomes" id="UP000500961">
    <property type="component" value="Chromosome"/>
</dbReference>
<evidence type="ECO:0000256" key="5">
    <source>
        <dbReference type="ARBA" id="ARBA00023098"/>
    </source>
</evidence>
<dbReference type="GO" id="GO:0008654">
    <property type="term" value="P:phospholipid biosynthetic process"/>
    <property type="evidence" value="ECO:0007669"/>
    <property type="project" value="UniProtKB-KW"/>
</dbReference>
<sequence length="314" mass="33885">MIRIGVDAMGGDFAPDAAVSGAVLALQHLKADERIVLFGDKQQIIDILARENVSPDKFDIVHASEVIEMGEHPSKAFSKKTDSSIVKGFMALAAGQIDGFASAGSTGAMMVGAFMVVKQIPGVIRPGIAGFIPVSENKLNLILDVGLNPDCRPDVLFQYGKLGSIYAKQVLGVDNPRVALLNIGEEEEKGNLITKGAFELMKETSEFNFVGNVEGHHLFHDKKADVIVCDGFVGNVVLKEAEAFYHLLKKFNPDNTFIERFNSENYGGTPVLGVNKPVIIAHGASSPVAIMNMIIQTREVITSNLCEKIKNAFV</sequence>
<dbReference type="PANTHER" id="PTHR30100:SF1">
    <property type="entry name" value="PHOSPHATE ACYLTRANSFERASE"/>
    <property type="match status" value="1"/>
</dbReference>
<organism evidence="11 12">
    <name type="scientific">Tenuifilum thalassicum</name>
    <dbReference type="NCBI Taxonomy" id="2590900"/>
    <lineage>
        <taxon>Bacteria</taxon>
        <taxon>Pseudomonadati</taxon>
        <taxon>Bacteroidota</taxon>
        <taxon>Bacteroidia</taxon>
        <taxon>Bacteroidales</taxon>
        <taxon>Tenuifilaceae</taxon>
        <taxon>Tenuifilum</taxon>
    </lineage>
</organism>
<dbReference type="InterPro" id="IPR012281">
    <property type="entry name" value="Phospholipid_synth_PlsX-like"/>
</dbReference>
<keyword evidence="2 10" id="KW-0963">Cytoplasm</keyword>
<keyword evidence="12" id="KW-1185">Reference proteome</keyword>
<comment type="function">
    <text evidence="10">Catalyzes the reversible formation of acyl-phosphate (acyl-PO(4)) from acyl-[acyl-carrier-protein] (acyl-ACP). This enzyme utilizes acyl-ACP as fatty acyl donor, but not acyl-CoA.</text>
</comment>
<keyword evidence="6 10" id="KW-0594">Phospholipid biosynthesis</keyword>
<accession>A0A7D3XXH4</accession>
<keyword evidence="11" id="KW-0012">Acyltransferase</keyword>
<keyword evidence="3 10" id="KW-0444">Lipid biosynthesis</keyword>
<dbReference type="GO" id="GO:0005737">
    <property type="term" value="C:cytoplasm"/>
    <property type="evidence" value="ECO:0007669"/>
    <property type="project" value="UniProtKB-SubCell"/>
</dbReference>
<dbReference type="UniPathway" id="UPA00085"/>
<proteinExistence type="inferred from homology"/>
<keyword evidence="5 10" id="KW-0443">Lipid metabolism</keyword>
<dbReference type="EC" id="2.3.1.274" evidence="8 10"/>
<reference evidence="11 12" key="1">
    <citation type="submission" date="2019-07" db="EMBL/GenBank/DDBJ databases">
        <title>Thalassofilum flectens gen. nov., sp. nov., a novel moderate thermophilic anaerobe from a shallow sea hot spring in Kunashir Island (Russia), representing a new family in the order Bacteroidales, and proposal of Thalassofilacea fam. nov.</title>
        <authorList>
            <person name="Kochetkova T.V."/>
            <person name="Podosokorskaya O.A."/>
            <person name="Novikov A."/>
            <person name="Elcheninov A.G."/>
            <person name="Toshchakov S.V."/>
            <person name="Kublanov I.V."/>
        </authorList>
    </citation>
    <scope>NUCLEOTIDE SEQUENCE [LARGE SCALE GENOMIC DNA]</scope>
    <source>
        <strain evidence="11 12">38-H</strain>
    </source>
</reference>
<dbReference type="GO" id="GO:0043811">
    <property type="term" value="F:phosphate:acyl-[acyl carrier protein] acyltransferase activity"/>
    <property type="evidence" value="ECO:0007669"/>
    <property type="project" value="UniProtKB-UniRule"/>
</dbReference>
<evidence type="ECO:0000256" key="3">
    <source>
        <dbReference type="ARBA" id="ARBA00022516"/>
    </source>
</evidence>
<dbReference type="RefSeq" id="WP_173076302.1">
    <property type="nucleotide sequence ID" value="NZ_CP041345.1"/>
</dbReference>
<evidence type="ECO:0000256" key="7">
    <source>
        <dbReference type="ARBA" id="ARBA00023264"/>
    </source>
</evidence>
<gene>
    <name evidence="10 11" type="primary">plsX</name>
    <name evidence="11" type="ORF">FHG85_12200</name>
</gene>
<dbReference type="AlphaFoldDB" id="A0A7D3XXH4"/>
<name>A0A7D3XXH4_9BACT</name>
<dbReference type="KEGG" id="ttz:FHG85_12200"/>
<comment type="catalytic activity">
    <reaction evidence="1 10">
        <text>a fatty acyl-[ACP] + phosphate = an acyl phosphate + holo-[ACP]</text>
        <dbReference type="Rhea" id="RHEA:42292"/>
        <dbReference type="Rhea" id="RHEA-COMP:9685"/>
        <dbReference type="Rhea" id="RHEA-COMP:14125"/>
        <dbReference type="ChEBI" id="CHEBI:43474"/>
        <dbReference type="ChEBI" id="CHEBI:59918"/>
        <dbReference type="ChEBI" id="CHEBI:64479"/>
        <dbReference type="ChEBI" id="CHEBI:138651"/>
        <dbReference type="EC" id="2.3.1.274"/>
    </reaction>
</comment>
<dbReference type="PANTHER" id="PTHR30100">
    <property type="entry name" value="FATTY ACID/PHOSPHOLIPID SYNTHESIS PROTEIN PLSX"/>
    <property type="match status" value="1"/>
</dbReference>
<evidence type="ECO:0000256" key="2">
    <source>
        <dbReference type="ARBA" id="ARBA00022490"/>
    </source>
</evidence>
<evidence type="ECO:0000256" key="6">
    <source>
        <dbReference type="ARBA" id="ARBA00023209"/>
    </source>
</evidence>
<comment type="similarity">
    <text evidence="10">Belongs to the PlsX family.</text>
</comment>